<reference evidence="1 2" key="1">
    <citation type="submission" date="2019-06" db="EMBL/GenBank/DDBJ databases">
        <title>Genomic Encyclopedia of Type Strains, Phase IV (KMG-V): Genome sequencing to study the core and pangenomes of soil and plant-associated prokaryotes.</title>
        <authorList>
            <person name="Whitman W."/>
        </authorList>
    </citation>
    <scope>NUCLEOTIDE SEQUENCE [LARGE SCALE GENOMIC DNA]</scope>
    <source>
        <strain evidence="1 2">BR 10556</strain>
    </source>
</reference>
<dbReference type="RefSeq" id="WP_080134711.1">
    <property type="nucleotide sequence ID" value="NZ_LWIG01000007.1"/>
</dbReference>
<name>A0A560K6C3_9BRAD</name>
<protein>
    <submittedName>
        <fullName evidence="1">DUF3085 family protein</fullName>
    </submittedName>
</protein>
<keyword evidence="2" id="KW-1185">Reference proteome</keyword>
<dbReference type="InterPro" id="IPR021436">
    <property type="entry name" value="DUF3085"/>
</dbReference>
<dbReference type="Pfam" id="PF11284">
    <property type="entry name" value="DUF3085"/>
    <property type="match status" value="1"/>
</dbReference>
<dbReference type="EMBL" id="VITW01000004">
    <property type="protein sequence ID" value="TWB76170.1"/>
    <property type="molecule type" value="Genomic_DNA"/>
</dbReference>
<accession>A0A560K6C3</accession>
<dbReference type="OrthoDB" id="7277249at2"/>
<comment type="caution">
    <text evidence="1">The sequence shown here is derived from an EMBL/GenBank/DDBJ whole genome shotgun (WGS) entry which is preliminary data.</text>
</comment>
<dbReference type="Proteomes" id="UP000315914">
    <property type="component" value="Unassembled WGS sequence"/>
</dbReference>
<dbReference type="AlphaFoldDB" id="A0A560K6C3"/>
<organism evidence="1 2">
    <name type="scientific">Bradyrhizobium sacchari</name>
    <dbReference type="NCBI Taxonomy" id="1399419"/>
    <lineage>
        <taxon>Bacteria</taxon>
        <taxon>Pseudomonadati</taxon>
        <taxon>Pseudomonadota</taxon>
        <taxon>Alphaproteobacteria</taxon>
        <taxon>Hyphomicrobiales</taxon>
        <taxon>Nitrobacteraceae</taxon>
        <taxon>Bradyrhizobium</taxon>
    </lineage>
</organism>
<proteinExistence type="predicted"/>
<evidence type="ECO:0000313" key="1">
    <source>
        <dbReference type="EMBL" id="TWB76170.1"/>
    </source>
</evidence>
<gene>
    <name evidence="1" type="ORF">FBZ95_104351</name>
</gene>
<evidence type="ECO:0000313" key="2">
    <source>
        <dbReference type="Proteomes" id="UP000315914"/>
    </source>
</evidence>
<sequence length="136" mass="15174">MQSLIFDAPDVRRVVEHSIASEEQQSKMVRDERTGELVKEEVNVPSVLLARDHGVYLMSNGLPRDIVSDARSFAAYAWGCDPFRDPDWRDKARMLAGDDDFSIALPWAHDLKALIDAGARTVVLNFKDGCVEIAEG</sequence>